<feature type="domain" description="Death" evidence="2">
    <location>
        <begin position="371"/>
        <end position="436"/>
    </location>
</feature>
<feature type="compositionally biased region" description="Low complexity" evidence="1">
    <location>
        <begin position="216"/>
        <end position="231"/>
    </location>
</feature>
<dbReference type="GeneID" id="115463457"/>
<dbReference type="KEGG" id="muo:115463457"/>
<dbReference type="OrthoDB" id="8961071at2759"/>
<accession>A0A6P7X941</accession>
<proteinExistence type="predicted"/>
<evidence type="ECO:0000259" key="2">
    <source>
        <dbReference type="PROSITE" id="PS50017"/>
    </source>
</evidence>
<feature type="domain" description="DED" evidence="3">
    <location>
        <begin position="10"/>
        <end position="91"/>
    </location>
</feature>
<dbReference type="PROSITE" id="PS50168">
    <property type="entry name" value="DED"/>
    <property type="match status" value="1"/>
</dbReference>
<dbReference type="SUPFAM" id="SSF47986">
    <property type="entry name" value="DEATH domain"/>
    <property type="match status" value="2"/>
</dbReference>
<feature type="region of interest" description="Disordered" evidence="1">
    <location>
        <begin position="197"/>
        <end position="238"/>
    </location>
</feature>
<protein>
    <submittedName>
        <fullName evidence="5">Uncharacterized protein LOC115463457 isoform X1</fullName>
    </submittedName>
</protein>
<dbReference type="RefSeq" id="XP_030049826.1">
    <property type="nucleotide sequence ID" value="XM_030193966.1"/>
</dbReference>
<reference evidence="5" key="1">
    <citation type="submission" date="2025-08" db="UniProtKB">
        <authorList>
            <consortium name="RefSeq"/>
        </authorList>
    </citation>
    <scope>IDENTIFICATION</scope>
</reference>
<evidence type="ECO:0000313" key="5">
    <source>
        <dbReference type="RefSeq" id="XP_030049826.1"/>
    </source>
</evidence>
<dbReference type="Pfam" id="PF00531">
    <property type="entry name" value="Death"/>
    <property type="match status" value="1"/>
</dbReference>
<dbReference type="Gene3D" id="1.10.533.10">
    <property type="entry name" value="Death Domain, Fas"/>
    <property type="match status" value="2"/>
</dbReference>
<dbReference type="SMART" id="SM00005">
    <property type="entry name" value="DEATH"/>
    <property type="match status" value="1"/>
</dbReference>
<dbReference type="InterPro" id="IPR000488">
    <property type="entry name" value="Death_dom"/>
</dbReference>
<dbReference type="InterPro" id="IPR011029">
    <property type="entry name" value="DEATH-like_dom_sf"/>
</dbReference>
<organism evidence="4 5">
    <name type="scientific">Microcaecilia unicolor</name>
    <dbReference type="NCBI Taxonomy" id="1415580"/>
    <lineage>
        <taxon>Eukaryota</taxon>
        <taxon>Metazoa</taxon>
        <taxon>Chordata</taxon>
        <taxon>Craniata</taxon>
        <taxon>Vertebrata</taxon>
        <taxon>Euteleostomi</taxon>
        <taxon>Amphibia</taxon>
        <taxon>Gymnophiona</taxon>
        <taxon>Siphonopidae</taxon>
        <taxon>Microcaecilia</taxon>
    </lineage>
</organism>
<dbReference type="InterPro" id="IPR001875">
    <property type="entry name" value="DED_dom"/>
</dbReference>
<evidence type="ECO:0000259" key="3">
    <source>
        <dbReference type="PROSITE" id="PS50168"/>
    </source>
</evidence>
<evidence type="ECO:0000256" key="1">
    <source>
        <dbReference type="SAM" id="MobiDB-lite"/>
    </source>
</evidence>
<evidence type="ECO:0000313" key="4">
    <source>
        <dbReference type="Proteomes" id="UP000515156"/>
    </source>
</evidence>
<dbReference type="GO" id="GO:0042981">
    <property type="term" value="P:regulation of apoptotic process"/>
    <property type="evidence" value="ECO:0007669"/>
    <property type="project" value="InterPro"/>
</dbReference>
<dbReference type="AlphaFoldDB" id="A0A6P7X941"/>
<dbReference type="InParanoid" id="A0A6P7X941"/>
<dbReference type="GO" id="GO:0007165">
    <property type="term" value="P:signal transduction"/>
    <property type="evidence" value="ECO:0007669"/>
    <property type="project" value="InterPro"/>
</dbReference>
<dbReference type="Proteomes" id="UP000515156">
    <property type="component" value="Chromosome 2"/>
</dbReference>
<name>A0A6P7X941_9AMPH</name>
<dbReference type="PROSITE" id="PS50017">
    <property type="entry name" value="DEATH_DOMAIN"/>
    <property type="match status" value="1"/>
</dbReference>
<sequence length="436" mass="48352">MQSPGLRRYLFNNLAADVARSLDARSYNQLKSYCSKLISESKLEALETAEQLMVALLDMDFISLKDISVLREQLEKVGAKEGVRLCRKYEEEVRELAEEAYSNGSRTDVPADASTVNNPRRVPLAMVENTSVIHQSHQVPDSSELNCRNTVDSNLSPGQDLFSLNNLESVRGPVENEYTTSFCLGQAQQTRDGGYVSARNPIVASPSESPGHHHNSQAASGSAAGVSSSSQCQPKAGCPLEVTPSAMVDSGGPQENSNLTEPCMESMVAAFENRLEISPLSSMPPDANLQSGYPAQDPSGWGRFENGATSQYSLQISNTTADFEERSDRQLAGTHLSLLIGPRLNEQVFVRNMMHSKRLKFTIALSTRHPLGHDWRKLAEKVDIPLMYIENWQQHYRNPAEEVLRAWQVKNEATVGRLFNLMLEMEREDLASMLCK</sequence>
<keyword evidence="4" id="KW-1185">Reference proteome</keyword>
<gene>
    <name evidence="5" type="primary">LOC115463457</name>
</gene>